<organism evidence="2 4">
    <name type="scientific">Flavobacterium lindanitolerans</name>
    <dbReference type="NCBI Taxonomy" id="428988"/>
    <lineage>
        <taxon>Bacteria</taxon>
        <taxon>Pseudomonadati</taxon>
        <taxon>Bacteroidota</taxon>
        <taxon>Flavobacteriia</taxon>
        <taxon>Flavobacteriales</taxon>
        <taxon>Flavobacteriaceae</taxon>
        <taxon>Flavobacterium</taxon>
    </lineage>
</organism>
<dbReference type="Proteomes" id="UP000233767">
    <property type="component" value="Unassembled WGS sequence"/>
</dbReference>
<dbReference type="EMBL" id="PJND01000007">
    <property type="protein sequence ID" value="PKW30285.1"/>
    <property type="molecule type" value="Genomic_DNA"/>
</dbReference>
<dbReference type="AlphaFoldDB" id="A0A497UIZ3"/>
<evidence type="ECO:0000313" key="3">
    <source>
        <dbReference type="Proteomes" id="UP000233767"/>
    </source>
</evidence>
<evidence type="ECO:0000313" key="1">
    <source>
        <dbReference type="EMBL" id="PKW30285.1"/>
    </source>
</evidence>
<accession>A0A497UIZ3</accession>
<reference evidence="1 3" key="1">
    <citation type="submission" date="2017-12" db="EMBL/GenBank/DDBJ databases">
        <title>Genomic Encyclopedia of Type Strains, Phase III (KMG-III): the genomes of soil and plant-associated and newly described type strains.</title>
        <authorList>
            <person name="Whitman W."/>
        </authorList>
    </citation>
    <scope>NUCLEOTIDE SEQUENCE [LARGE SCALE GENOMIC DNA]</scope>
    <source>
        <strain evidence="1 3">IP-10</strain>
    </source>
</reference>
<dbReference type="RefSeq" id="WP_056071222.1">
    <property type="nucleotide sequence ID" value="NZ_CALHAS010000007.1"/>
</dbReference>
<proteinExistence type="predicted"/>
<protein>
    <submittedName>
        <fullName evidence="2">Uncharacterized protein</fullName>
    </submittedName>
</protein>
<evidence type="ECO:0000313" key="4">
    <source>
        <dbReference type="Proteomes" id="UP000275027"/>
    </source>
</evidence>
<name>A0A497UIZ3_9FLAO</name>
<evidence type="ECO:0000313" key="2">
    <source>
        <dbReference type="EMBL" id="RLJ24623.1"/>
    </source>
</evidence>
<comment type="caution">
    <text evidence="2">The sequence shown here is derived from an EMBL/GenBank/DDBJ whole genome shotgun (WGS) entry which is preliminary data.</text>
</comment>
<gene>
    <name evidence="1" type="ORF">B0G92_1943</name>
    <name evidence="2" type="ORF">CLV50_2514</name>
</gene>
<reference evidence="2 4" key="2">
    <citation type="submission" date="2018-10" db="EMBL/GenBank/DDBJ databases">
        <title>Genomic Encyclopedia of Archaeal and Bacterial Type Strains, Phase II (KMG-II): from individual species to whole genera.</title>
        <authorList>
            <person name="Goeker M."/>
        </authorList>
    </citation>
    <scope>NUCLEOTIDE SEQUENCE [LARGE SCALE GENOMIC DNA]</scope>
    <source>
        <strain evidence="2 4">DSM 21886</strain>
    </source>
</reference>
<sequence>MALIFKKGWNEARKDYVKKYGKYQAFLDTLTESLIVGAFRNARNHFSDHWVLEFIDIATNPGRVEQVSIEQGSHQPEDLTGGGFCLHFTGRDNSGYAFHFYIIQNLDGTPRIIEISYRENGQTVSDYRR</sequence>
<keyword evidence="3" id="KW-1185">Reference proteome</keyword>
<dbReference type="EMBL" id="RCCB01000012">
    <property type="protein sequence ID" value="RLJ24623.1"/>
    <property type="molecule type" value="Genomic_DNA"/>
</dbReference>
<dbReference type="Proteomes" id="UP000275027">
    <property type="component" value="Unassembled WGS sequence"/>
</dbReference>